<proteinExistence type="predicted"/>
<name>A0A1M2VBH5_TRAPU</name>
<feature type="non-terminal residue" evidence="1">
    <location>
        <position position="55"/>
    </location>
</feature>
<comment type="caution">
    <text evidence="1">The sequence shown here is derived from an EMBL/GenBank/DDBJ whole genome shotgun (WGS) entry which is preliminary data.</text>
</comment>
<gene>
    <name evidence="1" type="ORF">TRAPUB_4350</name>
</gene>
<organism evidence="1 2">
    <name type="scientific">Trametes pubescens</name>
    <name type="common">White-rot fungus</name>
    <dbReference type="NCBI Taxonomy" id="154538"/>
    <lineage>
        <taxon>Eukaryota</taxon>
        <taxon>Fungi</taxon>
        <taxon>Dikarya</taxon>
        <taxon>Basidiomycota</taxon>
        <taxon>Agaricomycotina</taxon>
        <taxon>Agaricomycetes</taxon>
        <taxon>Polyporales</taxon>
        <taxon>Polyporaceae</taxon>
        <taxon>Trametes</taxon>
    </lineage>
</organism>
<dbReference type="AlphaFoldDB" id="A0A1M2VBH5"/>
<accession>A0A1M2VBH5</accession>
<reference evidence="1 2" key="1">
    <citation type="submission" date="2016-10" db="EMBL/GenBank/DDBJ databases">
        <title>Genome sequence of the basidiomycete white-rot fungus Trametes pubescens.</title>
        <authorList>
            <person name="Makela M.R."/>
            <person name="Granchi Z."/>
            <person name="Peng M."/>
            <person name="De Vries R.P."/>
            <person name="Grigoriev I."/>
            <person name="Riley R."/>
            <person name="Hilden K."/>
        </authorList>
    </citation>
    <scope>NUCLEOTIDE SEQUENCE [LARGE SCALE GENOMIC DNA]</scope>
    <source>
        <strain evidence="1 2">FBCC735</strain>
    </source>
</reference>
<evidence type="ECO:0000313" key="2">
    <source>
        <dbReference type="Proteomes" id="UP000184267"/>
    </source>
</evidence>
<dbReference type="Proteomes" id="UP000184267">
    <property type="component" value="Unassembled WGS sequence"/>
</dbReference>
<protein>
    <submittedName>
        <fullName evidence="1">Uncharacterized protein</fullName>
    </submittedName>
</protein>
<evidence type="ECO:0000313" key="1">
    <source>
        <dbReference type="EMBL" id="OJT04895.1"/>
    </source>
</evidence>
<keyword evidence="2" id="KW-1185">Reference proteome</keyword>
<sequence>MSCRESRWKATLNSVGLLPPNSRSIHTGMRPLPADIQFCQSPTLSSSVGWLYAGS</sequence>
<dbReference type="EMBL" id="MNAD01001509">
    <property type="protein sequence ID" value="OJT04895.1"/>
    <property type="molecule type" value="Genomic_DNA"/>
</dbReference>